<name>A0A024HCR5_PSEKB</name>
<keyword evidence="3" id="KW-1185">Reference proteome</keyword>
<keyword evidence="1" id="KW-0812">Transmembrane</keyword>
<protein>
    <submittedName>
        <fullName evidence="2">Hypothetical membrane protein</fullName>
    </submittedName>
</protein>
<reference evidence="2 3" key="2">
    <citation type="submission" date="2014-05" db="EMBL/GenBank/DDBJ databases">
        <title>Genome sequence of the 3-chlorobenzoate degrading bacterium Pseudomonas knackmussii B13 shows multiple evidence for horizontal gene transfer.</title>
        <authorList>
            <person name="Miyazaki R."/>
            <person name="Bertelli C."/>
            <person name="Falquet L."/>
            <person name="Robinson-Rechavi M."/>
            <person name="Gharib W."/>
            <person name="Roy S."/>
            <person name="Van der Meer J.R."/>
        </authorList>
    </citation>
    <scope>NUCLEOTIDE SEQUENCE [LARGE SCALE GENOMIC DNA]</scope>
    <source>
        <strain evidence="2 3">B13</strain>
    </source>
</reference>
<evidence type="ECO:0000256" key="1">
    <source>
        <dbReference type="SAM" id="Phobius"/>
    </source>
</evidence>
<feature type="transmembrane region" description="Helical" evidence="1">
    <location>
        <begin position="64"/>
        <end position="82"/>
    </location>
</feature>
<dbReference type="Pfam" id="PF11804">
    <property type="entry name" value="DUF3325"/>
    <property type="match status" value="1"/>
</dbReference>
<evidence type="ECO:0000313" key="2">
    <source>
        <dbReference type="EMBL" id="CDF82307.1"/>
    </source>
</evidence>
<dbReference type="KEGG" id="pkc:PKB_0941"/>
<dbReference type="AlphaFoldDB" id="A0A024HCR5"/>
<organism evidence="2 3">
    <name type="scientific">Pseudomonas knackmussii (strain DSM 6978 / CCUG 54928 / LMG 23759 / B13)</name>
    <dbReference type="NCBI Taxonomy" id="1301098"/>
    <lineage>
        <taxon>Bacteria</taxon>
        <taxon>Pseudomonadati</taxon>
        <taxon>Pseudomonadota</taxon>
        <taxon>Gammaproteobacteria</taxon>
        <taxon>Pseudomonadales</taxon>
        <taxon>Pseudomonadaceae</taxon>
        <taxon>Pseudomonas</taxon>
    </lineage>
</organism>
<dbReference type="InterPro" id="IPR021762">
    <property type="entry name" value="DUF3325"/>
</dbReference>
<keyword evidence="1" id="KW-0472">Membrane</keyword>
<dbReference type="Proteomes" id="UP000025241">
    <property type="component" value="Chromosome I"/>
</dbReference>
<accession>A0A024HCR5</accession>
<dbReference type="RefSeq" id="WP_043249434.1">
    <property type="nucleotide sequence ID" value="NZ_HG322950.1"/>
</dbReference>
<dbReference type="HOGENOM" id="CLU_144870_4_0_6"/>
<dbReference type="EMBL" id="HG322950">
    <property type="protein sequence ID" value="CDF82307.1"/>
    <property type="molecule type" value="Genomic_DNA"/>
</dbReference>
<gene>
    <name evidence="2" type="ORF">PKB_0941</name>
</gene>
<feature type="transmembrane region" description="Helical" evidence="1">
    <location>
        <begin position="88"/>
        <end position="106"/>
    </location>
</feature>
<keyword evidence="1" id="KW-1133">Transmembrane helix</keyword>
<evidence type="ECO:0000313" key="3">
    <source>
        <dbReference type="Proteomes" id="UP000025241"/>
    </source>
</evidence>
<proteinExistence type="predicted"/>
<feature type="transmembrane region" description="Helical" evidence="1">
    <location>
        <begin position="36"/>
        <end position="55"/>
    </location>
</feature>
<dbReference type="STRING" id="1301098.PKB_0941"/>
<reference evidence="2 3" key="1">
    <citation type="submission" date="2013-03" db="EMBL/GenBank/DDBJ databases">
        <authorList>
            <person name="Linke B."/>
        </authorList>
    </citation>
    <scope>NUCLEOTIDE SEQUENCE [LARGE SCALE GENOMIC DNA]</scope>
    <source>
        <strain evidence="2 3">B13</strain>
    </source>
</reference>
<dbReference type="OrthoDB" id="7032643at2"/>
<dbReference type="PATRIC" id="fig|1301098.3.peg.947"/>
<sequence length="107" mass="11051">MLLVFGLNLLALTAACLGLARHHRDLFGSAPSQGRVRLLRGVALVDGGLALAYGIHRLGIEHGLIYWSCLLMAAAVVLVALLAWLPRLALPAAAGVPLLGGVLAVLG</sequence>